<gene>
    <name evidence="2" type="ORF">S03H2_01704</name>
</gene>
<comment type="caution">
    <text evidence="2">The sequence shown here is derived from an EMBL/GenBank/DDBJ whole genome shotgun (WGS) entry which is preliminary data.</text>
</comment>
<evidence type="ECO:0000313" key="2">
    <source>
        <dbReference type="EMBL" id="GAH21662.1"/>
    </source>
</evidence>
<evidence type="ECO:0000259" key="1">
    <source>
        <dbReference type="PROSITE" id="PS50943"/>
    </source>
</evidence>
<dbReference type="SMART" id="SM00530">
    <property type="entry name" value="HTH_XRE"/>
    <property type="match status" value="1"/>
</dbReference>
<sequence>MIINPIKKRREEKGLTQANLALLLDITQIYVSQFETGGLVPSKKQIKKITEILGLDEETFSKELSQFYQAKKKELKKQIEER</sequence>
<proteinExistence type="predicted"/>
<dbReference type="Pfam" id="PF01381">
    <property type="entry name" value="HTH_3"/>
    <property type="match status" value="1"/>
</dbReference>
<dbReference type="GO" id="GO:0003677">
    <property type="term" value="F:DNA binding"/>
    <property type="evidence" value="ECO:0007669"/>
    <property type="project" value="InterPro"/>
</dbReference>
<dbReference type="SUPFAM" id="SSF47413">
    <property type="entry name" value="lambda repressor-like DNA-binding domains"/>
    <property type="match status" value="1"/>
</dbReference>
<dbReference type="EMBL" id="BARU01000519">
    <property type="protein sequence ID" value="GAH21662.1"/>
    <property type="molecule type" value="Genomic_DNA"/>
</dbReference>
<protein>
    <recommendedName>
        <fullName evidence="1">HTH cro/C1-type domain-containing protein</fullName>
    </recommendedName>
</protein>
<name>X1DNA3_9ZZZZ</name>
<dbReference type="InterPro" id="IPR001387">
    <property type="entry name" value="Cro/C1-type_HTH"/>
</dbReference>
<organism evidence="2">
    <name type="scientific">marine sediment metagenome</name>
    <dbReference type="NCBI Taxonomy" id="412755"/>
    <lineage>
        <taxon>unclassified sequences</taxon>
        <taxon>metagenomes</taxon>
        <taxon>ecological metagenomes</taxon>
    </lineage>
</organism>
<dbReference type="PROSITE" id="PS50943">
    <property type="entry name" value="HTH_CROC1"/>
    <property type="match status" value="1"/>
</dbReference>
<dbReference type="CDD" id="cd00093">
    <property type="entry name" value="HTH_XRE"/>
    <property type="match status" value="1"/>
</dbReference>
<accession>X1DNA3</accession>
<dbReference type="Gene3D" id="1.10.260.40">
    <property type="entry name" value="lambda repressor-like DNA-binding domains"/>
    <property type="match status" value="1"/>
</dbReference>
<reference evidence="2" key="1">
    <citation type="journal article" date="2014" name="Front. Microbiol.">
        <title>High frequency of phylogenetically diverse reductive dehalogenase-homologous genes in deep subseafloor sedimentary metagenomes.</title>
        <authorList>
            <person name="Kawai M."/>
            <person name="Futagami T."/>
            <person name="Toyoda A."/>
            <person name="Takaki Y."/>
            <person name="Nishi S."/>
            <person name="Hori S."/>
            <person name="Arai W."/>
            <person name="Tsubouchi T."/>
            <person name="Morono Y."/>
            <person name="Uchiyama I."/>
            <person name="Ito T."/>
            <person name="Fujiyama A."/>
            <person name="Inagaki F."/>
            <person name="Takami H."/>
        </authorList>
    </citation>
    <scope>NUCLEOTIDE SEQUENCE</scope>
    <source>
        <strain evidence="2">Expedition CK06-06</strain>
    </source>
</reference>
<dbReference type="InterPro" id="IPR010982">
    <property type="entry name" value="Lambda_DNA-bd_dom_sf"/>
</dbReference>
<feature type="domain" description="HTH cro/C1-type" evidence="1">
    <location>
        <begin position="6"/>
        <end position="60"/>
    </location>
</feature>
<dbReference type="AlphaFoldDB" id="X1DNA3"/>